<feature type="signal peptide" evidence="1">
    <location>
        <begin position="1"/>
        <end position="21"/>
    </location>
</feature>
<reference evidence="2 3" key="1">
    <citation type="submission" date="2024-09" db="EMBL/GenBank/DDBJ databases">
        <title>Novel species of the genus Pelomonas and Roseateles isolated from streams.</title>
        <authorList>
            <person name="Lu H."/>
        </authorList>
    </citation>
    <scope>NUCLEOTIDE SEQUENCE [LARGE SCALE GENOMIC DNA]</scope>
    <source>
        <strain evidence="2 3">DC23W</strain>
    </source>
</reference>
<protein>
    <recommendedName>
        <fullName evidence="4">Lipoprotein</fullName>
    </recommendedName>
</protein>
<dbReference type="PROSITE" id="PS51257">
    <property type="entry name" value="PROKAR_LIPOPROTEIN"/>
    <property type="match status" value="1"/>
</dbReference>
<evidence type="ECO:0000313" key="3">
    <source>
        <dbReference type="Proteomes" id="UP001606300"/>
    </source>
</evidence>
<dbReference type="RefSeq" id="WP_394472340.1">
    <property type="nucleotide sequence ID" value="NZ_JBIGHY010000008.1"/>
</dbReference>
<evidence type="ECO:0000256" key="1">
    <source>
        <dbReference type="SAM" id="SignalP"/>
    </source>
</evidence>
<gene>
    <name evidence="2" type="ORF">ACG02S_20495</name>
</gene>
<evidence type="ECO:0000313" key="2">
    <source>
        <dbReference type="EMBL" id="MFG6416278.1"/>
    </source>
</evidence>
<accession>A0ABW7ES07</accession>
<evidence type="ECO:0008006" key="4">
    <source>
        <dbReference type="Google" id="ProtNLM"/>
    </source>
</evidence>
<organism evidence="2 3">
    <name type="scientific">Pelomonas dachongensis</name>
    <dbReference type="NCBI Taxonomy" id="3299029"/>
    <lineage>
        <taxon>Bacteria</taxon>
        <taxon>Pseudomonadati</taxon>
        <taxon>Pseudomonadota</taxon>
        <taxon>Betaproteobacteria</taxon>
        <taxon>Burkholderiales</taxon>
        <taxon>Sphaerotilaceae</taxon>
        <taxon>Roseateles</taxon>
    </lineage>
</organism>
<feature type="chain" id="PRO_5045262547" description="Lipoprotein" evidence="1">
    <location>
        <begin position="22"/>
        <end position="235"/>
    </location>
</feature>
<keyword evidence="3" id="KW-1185">Reference proteome</keyword>
<comment type="caution">
    <text evidence="2">The sequence shown here is derived from an EMBL/GenBank/DDBJ whole genome shotgun (WGS) entry which is preliminary data.</text>
</comment>
<keyword evidence="1" id="KW-0732">Signal</keyword>
<sequence length="235" mass="24590">MSRSALALASVVLLLAGCAGVGVKNQRDALSGRDVHMAQAPSVAGVAEESFGKASWGRQGEFQLGAQRVRYERGADRLALFEPLPAGVRMPLRFSVAGGVADNATVCEGWTPEITANGKLTASSPWVLSCKWGSGPAAMLQVGEGQMRRGKLSREGAYRRGDMTLGLRSVHLLDGNATPQTEAVGYEMLHQGTVVGSLDVSGSVPRLRRPDPGTPLGRAVTEAALALALASDTPR</sequence>
<dbReference type="EMBL" id="JBIGHY010000008">
    <property type="protein sequence ID" value="MFG6416278.1"/>
    <property type="molecule type" value="Genomic_DNA"/>
</dbReference>
<dbReference type="Proteomes" id="UP001606300">
    <property type="component" value="Unassembled WGS sequence"/>
</dbReference>
<name>A0ABW7ES07_9BURK</name>
<proteinExistence type="predicted"/>